<feature type="domain" description="HTH gntR-type" evidence="4">
    <location>
        <begin position="6"/>
        <end position="74"/>
    </location>
</feature>
<evidence type="ECO:0000313" key="5">
    <source>
        <dbReference type="EMBL" id="OPX42430.1"/>
    </source>
</evidence>
<dbReference type="SUPFAM" id="SSF53822">
    <property type="entry name" value="Periplasmic binding protein-like I"/>
    <property type="match status" value="1"/>
</dbReference>
<dbReference type="PANTHER" id="PTHR30146">
    <property type="entry name" value="LACI-RELATED TRANSCRIPTIONAL REPRESSOR"/>
    <property type="match status" value="1"/>
</dbReference>
<dbReference type="EMBL" id="MZGX01000029">
    <property type="protein sequence ID" value="OPX42430.1"/>
    <property type="molecule type" value="Genomic_DNA"/>
</dbReference>
<dbReference type="PRINTS" id="PR00035">
    <property type="entry name" value="HTHGNTR"/>
</dbReference>
<protein>
    <submittedName>
        <fullName evidence="5">Arabinose metabolism transcriptional repressor</fullName>
    </submittedName>
</protein>
<keyword evidence="1" id="KW-0805">Transcription regulation</keyword>
<dbReference type="CDD" id="cd07377">
    <property type="entry name" value="WHTH_GntR"/>
    <property type="match status" value="1"/>
</dbReference>
<organism evidence="5 6">
    <name type="scientific">Ruminiclostridium hungatei</name>
    <name type="common">Clostridium hungatei</name>
    <dbReference type="NCBI Taxonomy" id="48256"/>
    <lineage>
        <taxon>Bacteria</taxon>
        <taxon>Bacillati</taxon>
        <taxon>Bacillota</taxon>
        <taxon>Clostridia</taxon>
        <taxon>Eubacteriales</taxon>
        <taxon>Oscillospiraceae</taxon>
        <taxon>Ruminiclostridium</taxon>
    </lineage>
</organism>
<evidence type="ECO:0000313" key="6">
    <source>
        <dbReference type="Proteomes" id="UP000191554"/>
    </source>
</evidence>
<keyword evidence="6" id="KW-1185">Reference proteome</keyword>
<dbReference type="AlphaFoldDB" id="A0A1V4SF02"/>
<dbReference type="PROSITE" id="PS50949">
    <property type="entry name" value="HTH_GNTR"/>
    <property type="match status" value="1"/>
</dbReference>
<gene>
    <name evidence="5" type="primary">araR_3</name>
    <name evidence="5" type="ORF">CLHUN_37280</name>
</gene>
<dbReference type="Pfam" id="PF13377">
    <property type="entry name" value="Peripla_BP_3"/>
    <property type="match status" value="1"/>
</dbReference>
<dbReference type="InterPro" id="IPR046335">
    <property type="entry name" value="LacI/GalR-like_sensor"/>
</dbReference>
<reference evidence="5 6" key="1">
    <citation type="submission" date="2017-03" db="EMBL/GenBank/DDBJ databases">
        <title>Genome sequence of Clostridium hungatei DSM 14427.</title>
        <authorList>
            <person name="Poehlein A."/>
            <person name="Daniel R."/>
        </authorList>
    </citation>
    <scope>NUCLEOTIDE SEQUENCE [LARGE SCALE GENOMIC DNA]</scope>
    <source>
        <strain evidence="5 6">DSM 14427</strain>
    </source>
</reference>
<dbReference type="PANTHER" id="PTHR30146:SF150">
    <property type="entry name" value="ARABINOSE METABOLISM TRANSCRIPTIONAL REPRESSOR"/>
    <property type="match status" value="1"/>
</dbReference>
<dbReference type="OrthoDB" id="9813468at2"/>
<evidence type="ECO:0000256" key="3">
    <source>
        <dbReference type="ARBA" id="ARBA00023163"/>
    </source>
</evidence>
<dbReference type="InterPro" id="IPR033532">
    <property type="entry name" value="AraR_ligand_bind_dom"/>
</dbReference>
<evidence type="ECO:0000259" key="4">
    <source>
        <dbReference type="PROSITE" id="PS50949"/>
    </source>
</evidence>
<dbReference type="Proteomes" id="UP000191554">
    <property type="component" value="Unassembled WGS sequence"/>
</dbReference>
<dbReference type="GO" id="GO:0000976">
    <property type="term" value="F:transcription cis-regulatory region binding"/>
    <property type="evidence" value="ECO:0007669"/>
    <property type="project" value="TreeGrafter"/>
</dbReference>
<keyword evidence="3" id="KW-0804">Transcription</keyword>
<sequence length="363" mass="41207">MQNNSQTKYYKLTEYLKEEILLGRIKPGEQIPSENMLTEKFSLSRHTVRKAISILANEGFIYTEHGRGTYCLDRSSTRNVSRNIGVVTTYISEYIFPKVIQGIDNVLSGSGYSIVLKNTNNDTGKEAYCLEDVLQKNIEGLIIEPTKSALELRNMKYYEALDRHGIPYIFIHGYYRQLESKPRVLLDDLKGMYLAVAYLIKLGHKNIAGIFKSDDIQGLERHRGYVGALSEAGLPYNPELVVWFGTEEQADNPYCAIRHMLEGEIKPDAIACYNDVVAFRVFELLNGLGVKVPEDISITGFDDSYISESCPVKITSVSHPKERLGEAAAQILLEMLKSKDYLKMPVQRVMEPELVIRESCRKR</sequence>
<dbReference type="CDD" id="cd01541">
    <property type="entry name" value="PBP1_AraR"/>
    <property type="match status" value="1"/>
</dbReference>
<dbReference type="InterPro" id="IPR036388">
    <property type="entry name" value="WH-like_DNA-bd_sf"/>
</dbReference>
<dbReference type="RefSeq" id="WP_080066129.1">
    <property type="nucleotide sequence ID" value="NZ_MZGX01000029.1"/>
</dbReference>
<name>A0A1V4SF02_RUMHU</name>
<dbReference type="Pfam" id="PF00392">
    <property type="entry name" value="GntR"/>
    <property type="match status" value="1"/>
</dbReference>
<dbReference type="STRING" id="48256.CLHUN_37280"/>
<accession>A0A1V4SF02</accession>
<dbReference type="InterPro" id="IPR036390">
    <property type="entry name" value="WH_DNA-bd_sf"/>
</dbReference>
<evidence type="ECO:0000256" key="1">
    <source>
        <dbReference type="ARBA" id="ARBA00023015"/>
    </source>
</evidence>
<keyword evidence="2" id="KW-0238">DNA-binding</keyword>
<dbReference type="Gene3D" id="3.40.50.2300">
    <property type="match status" value="2"/>
</dbReference>
<evidence type="ECO:0000256" key="2">
    <source>
        <dbReference type="ARBA" id="ARBA00023125"/>
    </source>
</evidence>
<dbReference type="GO" id="GO:0003700">
    <property type="term" value="F:DNA-binding transcription factor activity"/>
    <property type="evidence" value="ECO:0007669"/>
    <property type="project" value="InterPro"/>
</dbReference>
<dbReference type="Gene3D" id="1.10.10.10">
    <property type="entry name" value="Winged helix-like DNA-binding domain superfamily/Winged helix DNA-binding domain"/>
    <property type="match status" value="1"/>
</dbReference>
<dbReference type="InterPro" id="IPR028082">
    <property type="entry name" value="Peripla_BP_I"/>
</dbReference>
<comment type="caution">
    <text evidence="5">The sequence shown here is derived from an EMBL/GenBank/DDBJ whole genome shotgun (WGS) entry which is preliminary data.</text>
</comment>
<dbReference type="InterPro" id="IPR000524">
    <property type="entry name" value="Tscrpt_reg_HTH_GntR"/>
</dbReference>
<dbReference type="SUPFAM" id="SSF46785">
    <property type="entry name" value="Winged helix' DNA-binding domain"/>
    <property type="match status" value="1"/>
</dbReference>
<proteinExistence type="predicted"/>
<dbReference type="SMART" id="SM00345">
    <property type="entry name" value="HTH_GNTR"/>
    <property type="match status" value="1"/>
</dbReference>